<comment type="subcellular location">
    <subcellularLocation>
        <location evidence="5">Cytoplasm</location>
    </subcellularLocation>
</comment>
<dbReference type="EC" id="3.5.1.44" evidence="5"/>
<dbReference type="PROSITE" id="PS50110">
    <property type="entry name" value="RESPONSE_REGULATORY"/>
    <property type="match status" value="1"/>
</dbReference>
<evidence type="ECO:0000259" key="9">
    <source>
        <dbReference type="PROSITE" id="PS50122"/>
    </source>
</evidence>
<dbReference type="RefSeq" id="WP_137275718.1">
    <property type="nucleotide sequence ID" value="NZ_QKNX01000001.1"/>
</dbReference>
<dbReference type="GO" id="GO:0005737">
    <property type="term" value="C:cytoplasm"/>
    <property type="evidence" value="ECO:0007669"/>
    <property type="project" value="UniProtKB-SubCell"/>
</dbReference>
<organism evidence="10 11">
    <name type="scientific">Natronomonas salsuginis</name>
    <dbReference type="NCBI Taxonomy" id="2217661"/>
    <lineage>
        <taxon>Archaea</taxon>
        <taxon>Methanobacteriati</taxon>
        <taxon>Methanobacteriota</taxon>
        <taxon>Stenosarchaea group</taxon>
        <taxon>Halobacteria</taxon>
        <taxon>Halobacteriales</taxon>
        <taxon>Natronomonadaceae</taxon>
        <taxon>Natronomonas</taxon>
    </lineage>
</organism>
<dbReference type="PIRSF" id="PIRSF000876">
    <property type="entry name" value="RR_chemtxs_CheB"/>
    <property type="match status" value="1"/>
</dbReference>
<evidence type="ECO:0000259" key="8">
    <source>
        <dbReference type="PROSITE" id="PS50110"/>
    </source>
</evidence>
<dbReference type="CDD" id="cd16432">
    <property type="entry name" value="CheB_Rec"/>
    <property type="match status" value="1"/>
</dbReference>
<dbReference type="CDD" id="cd17541">
    <property type="entry name" value="REC_CheB-like"/>
    <property type="match status" value="1"/>
</dbReference>
<dbReference type="EMBL" id="QKNX01000001">
    <property type="protein sequence ID" value="TKR28420.1"/>
    <property type="molecule type" value="Genomic_DNA"/>
</dbReference>
<dbReference type="GO" id="GO:0006935">
    <property type="term" value="P:chemotaxis"/>
    <property type="evidence" value="ECO:0007669"/>
    <property type="project" value="UniProtKB-UniRule"/>
</dbReference>
<dbReference type="OrthoDB" id="2857at2157"/>
<dbReference type="GO" id="GO:0050568">
    <property type="term" value="F:protein-glutamine glutaminase activity"/>
    <property type="evidence" value="ECO:0007669"/>
    <property type="project" value="UniProtKB-UniRule"/>
</dbReference>
<keyword evidence="10" id="KW-0808">Transferase</keyword>
<keyword evidence="2 5" id="KW-0145">Chemotaxis</keyword>
<feature type="active site" evidence="5 6">
    <location>
        <position position="206"/>
    </location>
</feature>
<dbReference type="GO" id="GO:0032259">
    <property type="term" value="P:methylation"/>
    <property type="evidence" value="ECO:0007669"/>
    <property type="project" value="UniProtKB-KW"/>
</dbReference>
<dbReference type="Gene3D" id="3.40.50.2300">
    <property type="match status" value="1"/>
</dbReference>
<proteinExistence type="inferred from homology"/>
<dbReference type="GO" id="GO:0008984">
    <property type="term" value="F:protein-glutamate methylesterase activity"/>
    <property type="evidence" value="ECO:0007669"/>
    <property type="project" value="UniProtKB-UniRule"/>
</dbReference>
<evidence type="ECO:0000256" key="3">
    <source>
        <dbReference type="ARBA" id="ARBA00022801"/>
    </source>
</evidence>
<comment type="catalytic activity">
    <reaction evidence="4 5">
        <text>[protein]-L-glutamate 5-O-methyl ester + H2O = L-glutamyl-[protein] + methanol + H(+)</text>
        <dbReference type="Rhea" id="RHEA:23236"/>
        <dbReference type="Rhea" id="RHEA-COMP:10208"/>
        <dbReference type="Rhea" id="RHEA-COMP:10311"/>
        <dbReference type="ChEBI" id="CHEBI:15377"/>
        <dbReference type="ChEBI" id="CHEBI:15378"/>
        <dbReference type="ChEBI" id="CHEBI:17790"/>
        <dbReference type="ChEBI" id="CHEBI:29973"/>
        <dbReference type="ChEBI" id="CHEBI:82795"/>
        <dbReference type="EC" id="3.1.1.61"/>
    </reaction>
</comment>
<dbReference type="Gene3D" id="3.40.50.180">
    <property type="entry name" value="Methylesterase CheB, C-terminal domain"/>
    <property type="match status" value="1"/>
</dbReference>
<feature type="active site" evidence="5 6">
    <location>
        <position position="179"/>
    </location>
</feature>
<dbReference type="SUPFAM" id="SSF52738">
    <property type="entry name" value="Methylesterase CheB, C-terminal domain"/>
    <property type="match status" value="1"/>
</dbReference>
<sequence length="364" mass="38113">MTSTKAAEPRSNRGVRAVVVDDSQFMRTLISDMLDAGGITVVETASNGERGVEAVKAHAPDVVTMDLKMPDVDGIEAVERIMAECPTPVLILSAYAADDAELTFEALENGAVDFFEKPSGEVSVGLQKQREVLVSTVRSVASVDVSAPERTVESGVSVSTDPHDSARYLERPTLVIGASTGGPTVVEEVLAGLPIEADLRILIVQHMPEGFTGRFAKRLDEASEYVVREASDGDRIGGGEALLARGGKHLRVSGYGGGRIRVSLTEGEPVHSVRPAVDVTLRTAAERVDGPLSVAILTGMGADGAEGARAVSAAGGAVIAQDEGTSAVFGMPKRTIETGAADDVRPREELVTGIVNTITTREAR</sequence>
<keyword evidence="3 5" id="KW-0378">Hydrolase</keyword>
<dbReference type="GO" id="GO:0000156">
    <property type="term" value="F:phosphorelay response regulator activity"/>
    <property type="evidence" value="ECO:0007669"/>
    <property type="project" value="InterPro"/>
</dbReference>
<dbReference type="PANTHER" id="PTHR42872:SF6">
    <property type="entry name" value="PROTEIN-GLUTAMATE METHYLESTERASE_PROTEIN-GLUTAMINE GLUTAMINASE"/>
    <property type="match status" value="1"/>
</dbReference>
<keyword evidence="10" id="KW-0489">Methyltransferase</keyword>
<feature type="modified residue" description="4-aspartylphosphate" evidence="5 7">
    <location>
        <position position="66"/>
    </location>
</feature>
<dbReference type="InterPro" id="IPR001789">
    <property type="entry name" value="Sig_transdc_resp-reg_receiver"/>
</dbReference>
<evidence type="ECO:0000256" key="7">
    <source>
        <dbReference type="PROSITE-ProRule" id="PRU00169"/>
    </source>
</evidence>
<comment type="domain">
    <text evidence="5">Contains a C-terminal catalytic domain, and an N-terminal region which modulates catalytic activity.</text>
</comment>
<evidence type="ECO:0000256" key="2">
    <source>
        <dbReference type="ARBA" id="ARBA00022500"/>
    </source>
</evidence>
<dbReference type="PANTHER" id="PTHR42872">
    <property type="entry name" value="PROTEIN-GLUTAMATE METHYLESTERASE/PROTEIN-GLUTAMINE GLUTAMINASE"/>
    <property type="match status" value="1"/>
</dbReference>
<comment type="similarity">
    <text evidence="5">Belongs to the CheB family.</text>
</comment>
<dbReference type="AlphaFoldDB" id="A0A4U5JFY2"/>
<dbReference type="InterPro" id="IPR035909">
    <property type="entry name" value="CheB_C"/>
</dbReference>
<name>A0A4U5JFY2_9EURY</name>
<evidence type="ECO:0000256" key="1">
    <source>
        <dbReference type="ARBA" id="ARBA00022490"/>
    </source>
</evidence>
<dbReference type="Pfam" id="PF00072">
    <property type="entry name" value="Response_reg"/>
    <property type="match status" value="1"/>
</dbReference>
<dbReference type="SUPFAM" id="SSF52172">
    <property type="entry name" value="CheY-like"/>
    <property type="match status" value="1"/>
</dbReference>
<evidence type="ECO:0000256" key="6">
    <source>
        <dbReference type="PROSITE-ProRule" id="PRU00050"/>
    </source>
</evidence>
<keyword evidence="1 5" id="KW-0963">Cytoplasm</keyword>
<dbReference type="PROSITE" id="PS50122">
    <property type="entry name" value="CHEB"/>
    <property type="match status" value="1"/>
</dbReference>
<dbReference type="InterPro" id="IPR008248">
    <property type="entry name" value="CheB-like"/>
</dbReference>
<dbReference type="NCBIfam" id="NF001965">
    <property type="entry name" value="PRK00742.1"/>
    <property type="match status" value="1"/>
</dbReference>
<keyword evidence="5 7" id="KW-0597">Phosphoprotein</keyword>
<dbReference type="HAMAP" id="MF_00099">
    <property type="entry name" value="CheB_chemtxs"/>
    <property type="match status" value="1"/>
</dbReference>
<evidence type="ECO:0000256" key="5">
    <source>
        <dbReference type="HAMAP-Rule" id="MF_00099"/>
    </source>
</evidence>
<feature type="active site" evidence="5 6">
    <location>
        <position position="303"/>
    </location>
</feature>
<dbReference type="EC" id="3.1.1.61" evidence="5"/>
<comment type="caution">
    <text evidence="10">The sequence shown here is derived from an EMBL/GenBank/DDBJ whole genome shotgun (WGS) entry which is preliminary data.</text>
</comment>
<dbReference type="Pfam" id="PF01339">
    <property type="entry name" value="CheB_methylest"/>
    <property type="match status" value="1"/>
</dbReference>
<comment type="catalytic activity">
    <reaction evidence="5">
        <text>L-glutaminyl-[protein] + H2O = L-glutamyl-[protein] + NH4(+)</text>
        <dbReference type="Rhea" id="RHEA:16441"/>
        <dbReference type="Rhea" id="RHEA-COMP:10207"/>
        <dbReference type="Rhea" id="RHEA-COMP:10208"/>
        <dbReference type="ChEBI" id="CHEBI:15377"/>
        <dbReference type="ChEBI" id="CHEBI:28938"/>
        <dbReference type="ChEBI" id="CHEBI:29973"/>
        <dbReference type="ChEBI" id="CHEBI:30011"/>
        <dbReference type="EC" id="3.5.1.44"/>
    </reaction>
</comment>
<evidence type="ECO:0000313" key="10">
    <source>
        <dbReference type="EMBL" id="TKR28420.1"/>
    </source>
</evidence>
<keyword evidence="11" id="KW-1185">Reference proteome</keyword>
<accession>A0A4U5JFY2</accession>
<reference evidence="10 11" key="1">
    <citation type="submission" date="2019-04" db="EMBL/GenBank/DDBJ databases">
        <title>Natronomonas sp. F20-122 a newhaloarchaeon isolated from a saline saltern of Isla Bacuta, Huelva, Spain.</title>
        <authorList>
            <person name="Duran-Viseras A."/>
            <person name="Sanchez-Porro C."/>
            <person name="Ventosa A."/>
        </authorList>
    </citation>
    <scope>NUCLEOTIDE SEQUENCE [LARGE SCALE GENOMIC DNA]</scope>
    <source>
        <strain evidence="10 11">F20-122</strain>
    </source>
</reference>
<comment type="function">
    <text evidence="5">Involved in chemotaxis. Part of a chemotaxis signal transduction system that modulates chemotaxis in response to various stimuli. Catalyzes the demethylation of specific methylglutamate residues introduced into the chemoreceptors (methyl-accepting chemotaxis proteins or MCP) by CheR. Also mediates the irreversible deamidation of specific glutamine residues to glutamic acid.</text>
</comment>
<feature type="domain" description="CheB-type methylesterase" evidence="9">
    <location>
        <begin position="162"/>
        <end position="361"/>
    </location>
</feature>
<evidence type="ECO:0000313" key="11">
    <source>
        <dbReference type="Proteomes" id="UP000308037"/>
    </source>
</evidence>
<feature type="domain" description="Response regulatory" evidence="8">
    <location>
        <begin position="16"/>
        <end position="132"/>
    </location>
</feature>
<evidence type="ECO:0000256" key="4">
    <source>
        <dbReference type="ARBA" id="ARBA00048267"/>
    </source>
</evidence>
<gene>
    <name evidence="5 10" type="primary">cheB</name>
    <name evidence="10" type="ORF">DM868_04300</name>
</gene>
<dbReference type="InterPro" id="IPR011006">
    <property type="entry name" value="CheY-like_superfamily"/>
</dbReference>
<dbReference type="Proteomes" id="UP000308037">
    <property type="component" value="Unassembled WGS sequence"/>
</dbReference>
<dbReference type="InterPro" id="IPR000673">
    <property type="entry name" value="Sig_transdc_resp-reg_Me-estase"/>
</dbReference>
<comment type="PTM">
    <text evidence="5">Phosphorylated by CheA. Phosphorylation of the N-terminal regulatory domain activates the methylesterase activity.</text>
</comment>
<dbReference type="SMART" id="SM00448">
    <property type="entry name" value="REC"/>
    <property type="match status" value="1"/>
</dbReference>
<dbReference type="GO" id="GO:0008168">
    <property type="term" value="F:methyltransferase activity"/>
    <property type="evidence" value="ECO:0007669"/>
    <property type="project" value="UniProtKB-KW"/>
</dbReference>
<protein>
    <recommendedName>
        <fullName evidence="5">Protein-glutamate methylesterase/protein-glutamine glutaminase</fullName>
        <ecNumber evidence="5">3.1.1.61</ecNumber>
        <ecNumber evidence="5">3.5.1.44</ecNumber>
    </recommendedName>
</protein>